<gene>
    <name evidence="2" type="ORF">A3I51_02085</name>
</gene>
<accession>A0A1F6B5X4</accession>
<evidence type="ECO:0000313" key="3">
    <source>
        <dbReference type="Proteomes" id="UP000179209"/>
    </source>
</evidence>
<sequence length="342" mass="38888">MLIDPDHRGKPVSDQTVAANAQEISTNRHIEVDKEKVKSEESFQKMPEATDAEKAAKQNAIDQEIARRKQLLELQERYEIVHTIIACENATSAQAITDAVTAENKRKLEFTPDVEQEFIAKYKKKFPNAPDEEIQNAIDEEIRRLITERPAAVMTSEQEAEFKRNYVARYKDGQGNYHRIDPQTGEPIADQTVRYEEVYEVITNEAKSIANETDSEGKPTQFAQEIKEYADLLEYSDKDKGFIVRTNKNGSGESEDDESLLGKEESETVNMGWSIVEDILSQIKSEDDLKRIVGTPEMYGLLAFLDAYDSPTALGGFKKYTAAAILFSFKRRQKFNSIHRSE</sequence>
<proteinExistence type="predicted"/>
<organism evidence="2 3">
    <name type="scientific">Candidatus Gottesmanbacteria bacterium RIFCSPLOWO2_02_FULL_38_8</name>
    <dbReference type="NCBI Taxonomy" id="1798397"/>
    <lineage>
        <taxon>Bacteria</taxon>
        <taxon>Candidatus Gottesmaniibacteriota</taxon>
    </lineage>
</organism>
<evidence type="ECO:0000313" key="2">
    <source>
        <dbReference type="EMBL" id="OGG32329.1"/>
    </source>
</evidence>
<feature type="region of interest" description="Disordered" evidence="1">
    <location>
        <begin position="246"/>
        <end position="265"/>
    </location>
</feature>
<reference evidence="2 3" key="1">
    <citation type="journal article" date="2016" name="Nat. Commun.">
        <title>Thousands of microbial genomes shed light on interconnected biogeochemical processes in an aquifer system.</title>
        <authorList>
            <person name="Anantharaman K."/>
            <person name="Brown C.T."/>
            <person name="Hug L.A."/>
            <person name="Sharon I."/>
            <person name="Castelle C.J."/>
            <person name="Probst A.J."/>
            <person name="Thomas B.C."/>
            <person name="Singh A."/>
            <person name="Wilkins M.J."/>
            <person name="Karaoz U."/>
            <person name="Brodie E.L."/>
            <person name="Williams K.H."/>
            <person name="Hubbard S.S."/>
            <person name="Banfield J.F."/>
        </authorList>
    </citation>
    <scope>NUCLEOTIDE SEQUENCE [LARGE SCALE GENOMIC DNA]</scope>
</reference>
<protein>
    <submittedName>
        <fullName evidence="2">Uncharacterized protein</fullName>
    </submittedName>
</protein>
<feature type="region of interest" description="Disordered" evidence="1">
    <location>
        <begin position="35"/>
        <end position="56"/>
    </location>
</feature>
<dbReference type="EMBL" id="MFKA01000017">
    <property type="protein sequence ID" value="OGG32329.1"/>
    <property type="molecule type" value="Genomic_DNA"/>
</dbReference>
<dbReference type="AlphaFoldDB" id="A0A1F6B5X4"/>
<dbReference type="Proteomes" id="UP000179209">
    <property type="component" value="Unassembled WGS sequence"/>
</dbReference>
<name>A0A1F6B5X4_9BACT</name>
<comment type="caution">
    <text evidence="2">The sequence shown here is derived from an EMBL/GenBank/DDBJ whole genome shotgun (WGS) entry which is preliminary data.</text>
</comment>
<evidence type="ECO:0000256" key="1">
    <source>
        <dbReference type="SAM" id="MobiDB-lite"/>
    </source>
</evidence>